<gene>
    <name evidence="9" type="ORF">TRIHO_26440</name>
</gene>
<dbReference type="Pfam" id="PF12704">
    <property type="entry name" value="MacB_PCD"/>
    <property type="match status" value="1"/>
</dbReference>
<evidence type="ECO:0000313" key="9">
    <source>
        <dbReference type="EMBL" id="KUP92671.1"/>
    </source>
</evidence>
<dbReference type="RefSeq" id="WP_068244389.1">
    <property type="nucleotide sequence ID" value="NZ_LPUY01000074.1"/>
</dbReference>
<evidence type="ECO:0000259" key="8">
    <source>
        <dbReference type="Pfam" id="PF12704"/>
    </source>
</evidence>
<feature type="transmembrane region" description="Helical" evidence="6">
    <location>
        <begin position="372"/>
        <end position="392"/>
    </location>
</feature>
<keyword evidence="4 6" id="KW-1133">Transmembrane helix</keyword>
<feature type="domain" description="ABC3 transporter permease C-terminal" evidence="7">
    <location>
        <begin position="676"/>
        <end position="794"/>
    </location>
</feature>
<feature type="transmembrane region" description="Helical" evidence="6">
    <location>
        <begin position="720"/>
        <end position="747"/>
    </location>
</feature>
<evidence type="ECO:0000256" key="5">
    <source>
        <dbReference type="ARBA" id="ARBA00023136"/>
    </source>
</evidence>
<keyword evidence="10" id="KW-1185">Reference proteome</keyword>
<feature type="transmembrane region" description="Helical" evidence="6">
    <location>
        <begin position="448"/>
        <end position="470"/>
    </location>
</feature>
<evidence type="ECO:0000256" key="6">
    <source>
        <dbReference type="SAM" id="Phobius"/>
    </source>
</evidence>
<dbReference type="AlphaFoldDB" id="A0A132BWC1"/>
<feature type="transmembrane region" description="Helical" evidence="6">
    <location>
        <begin position="767"/>
        <end position="787"/>
    </location>
</feature>
<comment type="subcellular location">
    <subcellularLocation>
        <location evidence="1">Cell membrane</location>
        <topology evidence="1">Multi-pass membrane protein</topology>
    </subcellularLocation>
</comment>
<dbReference type="InterPro" id="IPR038766">
    <property type="entry name" value="Membrane_comp_ABC_pdt"/>
</dbReference>
<feature type="transmembrane region" description="Helical" evidence="6">
    <location>
        <begin position="328"/>
        <end position="351"/>
    </location>
</feature>
<comment type="caution">
    <text evidence="9">The sequence shown here is derived from an EMBL/GenBank/DDBJ whole genome shotgun (WGS) entry which is preliminary data.</text>
</comment>
<feature type="transmembrane region" description="Helical" evidence="6">
    <location>
        <begin position="398"/>
        <end position="427"/>
    </location>
</feature>
<evidence type="ECO:0000256" key="4">
    <source>
        <dbReference type="ARBA" id="ARBA00022989"/>
    </source>
</evidence>
<sequence>MILTLRVLLSHWRHAPLQLGLLILGLALATALWSAVQAINSEARASYSRAVEQLGTRDLPSLTAPDGDIPLATYVALRRAGWQVSPVLEGVWTPAKESLTLLGVDVLSYPGAALMAQTTPATGLDPLAVLRPPGTLYAHPDTLAHVLQDTGPRVMALQELPQGIVLTDLSVAERLLGTSGRLSRILILPDQPMGLLPLTQLVPELELSTTDDGALGDPQRLTQSFHLNLTAFGLLAFGVGLFIVQGSVTLSVEQRRGTIHTLRCLGVPVATLIQALLLELVLLALVAGVLGLVLGYIVAGFLLPDVNATLRGLYGAPVAGALSLRPGWVLSGLGMALAGTGLAGLQALLTLKHMATQLTQASQAVARRRAGLIWIWAIVGLLLIGLAGGMLWGGNGLVAGFVGLAGLMLGCALLLPPSLFWALTFWLRMTRRPVLRWLIADSRLQLPGLSLSLMALLLAIATNIGVGTMVSSFRLTFTGWIDQRLAADLYVEAAGPQQAQAILTWAEARGARSLPQYRWTTRSASAPLLLYGVVDDPLYRQNWPLLRSLPDAWDRLHSKGAVLINEQLAHRADLAPGDMLALGPDWSARIVGIYSDYGNPDGQAIAGITTLQQRAVPLTLRRIGLVPPDGETPEGLAAALRQDLALPASAILAKDRIRAASVAVFDRTFVVTAALNVLTLGVAGFAMLTSFLSQWSRRLPQLAPVWAMGVSRRQLAGLELLRSLGLALLTFVLALPLGLGLAWVLLTVINLEAFGWRLPMFLFPADWARLLGLTGAAAGIAALLPILRLLHIPPARLLGVFSNDR</sequence>
<dbReference type="GO" id="GO:0005886">
    <property type="term" value="C:plasma membrane"/>
    <property type="evidence" value="ECO:0007669"/>
    <property type="project" value="UniProtKB-SubCell"/>
</dbReference>
<evidence type="ECO:0000259" key="7">
    <source>
        <dbReference type="Pfam" id="PF02687"/>
    </source>
</evidence>
<dbReference type="PATRIC" id="fig|1768241.3.peg.2767"/>
<keyword evidence="2" id="KW-1003">Cell membrane</keyword>
<evidence type="ECO:0000256" key="1">
    <source>
        <dbReference type="ARBA" id="ARBA00004651"/>
    </source>
</evidence>
<proteinExistence type="predicted"/>
<evidence type="ECO:0000313" key="10">
    <source>
        <dbReference type="Proteomes" id="UP000068382"/>
    </source>
</evidence>
<dbReference type="PANTHER" id="PTHR30287">
    <property type="entry name" value="MEMBRANE COMPONENT OF PREDICTED ABC SUPERFAMILY METABOLITE UPTAKE TRANSPORTER"/>
    <property type="match status" value="1"/>
</dbReference>
<organism evidence="9 10">
    <name type="scientific">Tritonibacter horizontis</name>
    <dbReference type="NCBI Taxonomy" id="1768241"/>
    <lineage>
        <taxon>Bacteria</taxon>
        <taxon>Pseudomonadati</taxon>
        <taxon>Pseudomonadota</taxon>
        <taxon>Alphaproteobacteria</taxon>
        <taxon>Rhodobacterales</taxon>
        <taxon>Paracoccaceae</taxon>
        <taxon>Tritonibacter</taxon>
    </lineage>
</organism>
<dbReference type="OrthoDB" id="343744at2"/>
<keyword evidence="3 6" id="KW-0812">Transmembrane</keyword>
<dbReference type="EMBL" id="LPUY01000074">
    <property type="protein sequence ID" value="KUP92671.1"/>
    <property type="molecule type" value="Genomic_DNA"/>
</dbReference>
<name>A0A132BWC1_9RHOB</name>
<feature type="transmembrane region" description="Helical" evidence="6">
    <location>
        <begin position="265"/>
        <end position="298"/>
    </location>
</feature>
<feature type="transmembrane region" description="Helical" evidence="6">
    <location>
        <begin position="225"/>
        <end position="244"/>
    </location>
</feature>
<dbReference type="Pfam" id="PF02687">
    <property type="entry name" value="FtsX"/>
    <property type="match status" value="2"/>
</dbReference>
<evidence type="ECO:0000256" key="3">
    <source>
        <dbReference type="ARBA" id="ARBA00022692"/>
    </source>
</evidence>
<dbReference type="PANTHER" id="PTHR30287:SF2">
    <property type="entry name" value="BLL1001 PROTEIN"/>
    <property type="match status" value="1"/>
</dbReference>
<feature type="domain" description="ABC3 transporter permease C-terminal" evidence="7">
    <location>
        <begin position="231"/>
        <end position="352"/>
    </location>
</feature>
<protein>
    <submittedName>
        <fullName evidence="9">FtsX-like permease family protein</fullName>
    </submittedName>
</protein>
<reference evidence="9 10" key="1">
    <citation type="submission" date="2015-12" db="EMBL/GenBank/DDBJ databases">
        <title>Genome sequence of the marine Rhodobacteraceae strain O3.65, Candidatus Tritonibacter horizontis.</title>
        <authorList>
            <person name="Poehlein A."/>
            <person name="Giebel H.A."/>
            <person name="Voget S."/>
            <person name="Brinkhoff T."/>
        </authorList>
    </citation>
    <scope>NUCLEOTIDE SEQUENCE [LARGE SCALE GENOMIC DNA]</scope>
    <source>
        <strain evidence="9 10">O3.65</strain>
    </source>
</reference>
<dbReference type="Proteomes" id="UP000068382">
    <property type="component" value="Unassembled WGS sequence"/>
</dbReference>
<accession>A0A132BWC1</accession>
<feature type="domain" description="MacB-like periplasmic core" evidence="8">
    <location>
        <begin position="451"/>
        <end position="642"/>
    </location>
</feature>
<evidence type="ECO:0000256" key="2">
    <source>
        <dbReference type="ARBA" id="ARBA00022475"/>
    </source>
</evidence>
<dbReference type="InterPro" id="IPR003838">
    <property type="entry name" value="ABC3_permease_C"/>
</dbReference>
<feature type="transmembrane region" description="Helical" evidence="6">
    <location>
        <begin position="669"/>
        <end position="692"/>
    </location>
</feature>
<dbReference type="InterPro" id="IPR025857">
    <property type="entry name" value="MacB_PCD"/>
</dbReference>
<keyword evidence="5 6" id="KW-0472">Membrane</keyword>